<comment type="subcellular location">
    <subcellularLocation>
        <location evidence="1">Endoplasmic reticulum membrane</location>
        <topology evidence="1">Multi-pass membrane protein</topology>
    </subcellularLocation>
</comment>
<dbReference type="OrthoDB" id="205546at2759"/>
<dbReference type="AlphaFoldDB" id="A0A9N8ZVR6"/>
<proteinExistence type="inferred from homology"/>
<sequence length="460" mass="52131">MELQKVVNKIVEANPNVSCPVQACFSELAKLLSAMAAQSVLLNPKRGLHCHNPSRKASVAQFARNHITEYPKNIVKLIDTAAWIPPTCGASAALVGSLFPLVDYWYLRRPHEFQKEWSDVMRCLGGFIGVAYAATVHLLFNPFTHAIIPFIPQTDNTDQLQKLPWNGTMVMYLMVLNGVYRTILWVTYWGLIMVHRSYSRPLVMPYQLAYNCKDRRDTTFPVISIAFLKKRLTDYYTRLANQNLPMCSFTQADFFGVRSWTPSLLTAFFILLTALCFYLNRILVDKRKLQRTNALLKRLYSSNLVYAQLERQIHTLKSVIEDYPWIPESEDGCDNNGNNNCFSNNARTKTAETVVIKSEEEPDSTRAVETKVERMNGQWDQTDSIITSMGGCTITSEKPTKNVNGMSSIDDGVGLATLREACEMLVTGEIILKHLEKQQQAARVDLLKDGVYTECSQQVI</sequence>
<comment type="similarity">
    <text evidence="2">Belongs to the INSIG family.</text>
</comment>
<organism evidence="8 9">
    <name type="scientific">Paraglomus brasilianum</name>
    <dbReference type="NCBI Taxonomy" id="144538"/>
    <lineage>
        <taxon>Eukaryota</taxon>
        <taxon>Fungi</taxon>
        <taxon>Fungi incertae sedis</taxon>
        <taxon>Mucoromycota</taxon>
        <taxon>Glomeromycotina</taxon>
        <taxon>Glomeromycetes</taxon>
        <taxon>Paraglomerales</taxon>
        <taxon>Paraglomeraceae</taxon>
        <taxon>Paraglomus</taxon>
    </lineage>
</organism>
<keyword evidence="4" id="KW-0256">Endoplasmic reticulum</keyword>
<evidence type="ECO:0000313" key="9">
    <source>
        <dbReference type="Proteomes" id="UP000789739"/>
    </source>
</evidence>
<dbReference type="GO" id="GO:0005789">
    <property type="term" value="C:endoplasmic reticulum membrane"/>
    <property type="evidence" value="ECO:0007669"/>
    <property type="project" value="UniProtKB-SubCell"/>
</dbReference>
<accession>A0A9N8ZVR6</accession>
<evidence type="ECO:0000256" key="3">
    <source>
        <dbReference type="ARBA" id="ARBA00022692"/>
    </source>
</evidence>
<dbReference type="Pfam" id="PF07281">
    <property type="entry name" value="INSIG"/>
    <property type="match status" value="1"/>
</dbReference>
<reference evidence="8" key="1">
    <citation type="submission" date="2021-06" db="EMBL/GenBank/DDBJ databases">
        <authorList>
            <person name="Kallberg Y."/>
            <person name="Tangrot J."/>
            <person name="Rosling A."/>
        </authorList>
    </citation>
    <scope>NUCLEOTIDE SEQUENCE</scope>
    <source>
        <strain evidence="8">BR232B</strain>
    </source>
</reference>
<dbReference type="InterPro" id="IPR025929">
    <property type="entry name" value="INSIG_fam"/>
</dbReference>
<keyword evidence="3 7" id="KW-0812">Transmembrane</keyword>
<evidence type="ECO:0000256" key="2">
    <source>
        <dbReference type="ARBA" id="ARBA00007475"/>
    </source>
</evidence>
<dbReference type="Proteomes" id="UP000789739">
    <property type="component" value="Unassembled WGS sequence"/>
</dbReference>
<gene>
    <name evidence="8" type="ORF">PBRASI_LOCUS2984</name>
</gene>
<keyword evidence="9" id="KW-1185">Reference proteome</keyword>
<evidence type="ECO:0000313" key="8">
    <source>
        <dbReference type="EMBL" id="CAG8508479.1"/>
    </source>
</evidence>
<feature type="transmembrane region" description="Helical" evidence="7">
    <location>
        <begin position="264"/>
        <end position="283"/>
    </location>
</feature>
<evidence type="ECO:0000256" key="6">
    <source>
        <dbReference type="ARBA" id="ARBA00023136"/>
    </source>
</evidence>
<dbReference type="GO" id="GO:0016126">
    <property type="term" value="P:sterol biosynthetic process"/>
    <property type="evidence" value="ECO:0007669"/>
    <property type="project" value="TreeGrafter"/>
</dbReference>
<protein>
    <submittedName>
        <fullName evidence="8">920_t:CDS:1</fullName>
    </submittedName>
</protein>
<evidence type="ECO:0000256" key="1">
    <source>
        <dbReference type="ARBA" id="ARBA00004477"/>
    </source>
</evidence>
<dbReference type="PANTHER" id="PTHR15301">
    <property type="entry name" value="INSULIN-INDUCED GENE 1"/>
    <property type="match status" value="1"/>
</dbReference>
<keyword evidence="5 7" id="KW-1133">Transmembrane helix</keyword>
<evidence type="ECO:0000256" key="5">
    <source>
        <dbReference type="ARBA" id="ARBA00022989"/>
    </source>
</evidence>
<feature type="transmembrane region" description="Helical" evidence="7">
    <location>
        <begin position="119"/>
        <end position="140"/>
    </location>
</feature>
<dbReference type="EMBL" id="CAJVPI010000253">
    <property type="protein sequence ID" value="CAG8508479.1"/>
    <property type="molecule type" value="Genomic_DNA"/>
</dbReference>
<evidence type="ECO:0000256" key="4">
    <source>
        <dbReference type="ARBA" id="ARBA00022824"/>
    </source>
</evidence>
<feature type="transmembrane region" description="Helical" evidence="7">
    <location>
        <begin position="169"/>
        <end position="191"/>
    </location>
</feature>
<feature type="transmembrane region" description="Helical" evidence="7">
    <location>
        <begin position="83"/>
        <end position="107"/>
    </location>
</feature>
<evidence type="ECO:0000256" key="7">
    <source>
        <dbReference type="SAM" id="Phobius"/>
    </source>
</evidence>
<comment type="caution">
    <text evidence="8">The sequence shown here is derived from an EMBL/GenBank/DDBJ whole genome shotgun (WGS) entry which is preliminary data.</text>
</comment>
<keyword evidence="6 7" id="KW-0472">Membrane</keyword>
<dbReference type="PANTHER" id="PTHR15301:SF3">
    <property type="entry name" value="PROTEIN NSG1-RELATED"/>
    <property type="match status" value="1"/>
</dbReference>
<name>A0A9N8ZVR6_9GLOM</name>